<organism evidence="2 3">
    <name type="scientific">Apiospora arundinis</name>
    <dbReference type="NCBI Taxonomy" id="335852"/>
    <lineage>
        <taxon>Eukaryota</taxon>
        <taxon>Fungi</taxon>
        <taxon>Dikarya</taxon>
        <taxon>Ascomycota</taxon>
        <taxon>Pezizomycotina</taxon>
        <taxon>Sordariomycetes</taxon>
        <taxon>Xylariomycetidae</taxon>
        <taxon>Amphisphaeriales</taxon>
        <taxon>Apiosporaceae</taxon>
        <taxon>Apiospora</taxon>
    </lineage>
</organism>
<feature type="domain" description="Heterokaryon incompatibility" evidence="1">
    <location>
        <begin position="267"/>
        <end position="401"/>
    </location>
</feature>
<dbReference type="EMBL" id="JAPCWZ010000005">
    <property type="protein sequence ID" value="KAK8863228.1"/>
    <property type="molecule type" value="Genomic_DNA"/>
</dbReference>
<accession>A0ABR2IJS6</accession>
<dbReference type="InterPro" id="IPR010730">
    <property type="entry name" value="HET"/>
</dbReference>
<evidence type="ECO:0000259" key="1">
    <source>
        <dbReference type="Pfam" id="PF06985"/>
    </source>
</evidence>
<dbReference type="Proteomes" id="UP001390339">
    <property type="component" value="Unassembled WGS sequence"/>
</dbReference>
<keyword evidence="3" id="KW-1185">Reference proteome</keyword>
<comment type="caution">
    <text evidence="2">The sequence shown here is derived from an EMBL/GenBank/DDBJ whole genome shotgun (WGS) entry which is preliminary data.</text>
</comment>
<protein>
    <submittedName>
        <fullName evidence="2">Heterokaryon incompatibility protein-domain-containing protein</fullName>
    </submittedName>
</protein>
<evidence type="ECO:0000313" key="2">
    <source>
        <dbReference type="EMBL" id="KAK8863228.1"/>
    </source>
</evidence>
<name>A0ABR2IJS6_9PEZI</name>
<reference evidence="2 3" key="1">
    <citation type="journal article" date="2024" name="IMA Fungus">
        <title>Apiospora arundinis, a panoply of carbohydrate-active enzymes and secondary metabolites.</title>
        <authorList>
            <person name="Sorensen T."/>
            <person name="Petersen C."/>
            <person name="Muurmann A.T."/>
            <person name="Christiansen J.V."/>
            <person name="Brundto M.L."/>
            <person name="Overgaard C.K."/>
            <person name="Boysen A.T."/>
            <person name="Wollenberg R.D."/>
            <person name="Larsen T.O."/>
            <person name="Sorensen J.L."/>
            <person name="Nielsen K.L."/>
            <person name="Sondergaard T.E."/>
        </authorList>
    </citation>
    <scope>NUCLEOTIDE SEQUENCE [LARGE SCALE GENOMIC DNA]</scope>
    <source>
        <strain evidence="2 3">AAU 773</strain>
    </source>
</reference>
<evidence type="ECO:0000313" key="3">
    <source>
        <dbReference type="Proteomes" id="UP001390339"/>
    </source>
</evidence>
<gene>
    <name evidence="2" type="ORF">PGQ11_009463</name>
</gene>
<proteinExistence type="predicted"/>
<dbReference type="PANTHER" id="PTHR33112">
    <property type="entry name" value="DOMAIN PROTEIN, PUTATIVE-RELATED"/>
    <property type="match status" value="1"/>
</dbReference>
<dbReference type="Pfam" id="PF06985">
    <property type="entry name" value="HET"/>
    <property type="match status" value="1"/>
</dbReference>
<sequence>MRFWSTFSSSNIPSDAPVAELHMDLIACHDKFESKFDEFTMASFESGLRQVGPTKATLCDKCSALDLRADMHTFMEMLKKANPNMRRDNFAMWPGCEKVIGQMDHDYAKRPTTNCALCHLLFTTSVYKGNWISDDEFYSRESGDQWCLVPIPSNLTHYDTTEFDTSGIACLAPISQSRQWKSLKWDYKEQLRISALPVVQVVGSSSPHSVIPRPIKSVMAYEEIQKCLLTCKKKHNRCLKGSLPRMPLWLIDCGDRTLHYLSTDEEYTALSYVWGQVTVSKASGGHLPGALPRTIEDALELTLALGIRYLWVDQFCVNQVDTAIKHKQIRSMGRVYGKAVITLVAACGKDASHGLPGVASHPRRGSPSLLINGCTISPYLPDPIHTANGSTWNTRGWTYQEAYLSRRLLIIGEEQFVYQCGEASHSEQCGPWNRMSYEDQNELSELNVYETANVESVSDGESNDIMERYQRMVEQFSRRELRFDNDAIFACAAILEHVKTAWNLELERRHPEAGLDLTFIHGMPSVVSQLEEGRQTPQGLSIWAASLLFIFSRIGFGVRRREKFPSWSWAGYAIMKNHEDTRHVENRASYMYWRRSWLSNDSVLLKNAHLQDDGSMSTLTTSKDVEPLDASNILVLDVCVIPPGSFHTAKWKARLKSIRRRFLGAVGVWYLPYQRLSKMLQRREPDTEIFSYCEKWDLDLDLDPMHSNQLSPKEFEGQVRRGILVLAALTAHESHNEWEACTSRRVLESAINIIVGGNDWPCLMRWLPRETQSPGTADDKIRRSRLQLRCHLFMATVNAMRWWDPDNSFPSLRKFMKAAYKTLLNESKQKAFELIIELELSFARLSIECSPTEFEKLLRRIEADEFHPLRINNARRNARERERFFRVHGLAERSTQILTSKGHTKQARQVLLTMQRVYANGYRDYVRWDEDMDDEYHRLLNVFGLYPAKSLPSSG</sequence>
<dbReference type="PANTHER" id="PTHR33112:SF16">
    <property type="entry name" value="HETEROKARYON INCOMPATIBILITY DOMAIN-CONTAINING PROTEIN"/>
    <property type="match status" value="1"/>
</dbReference>